<evidence type="ECO:0000256" key="1">
    <source>
        <dbReference type="SAM" id="MobiDB-lite"/>
    </source>
</evidence>
<comment type="caution">
    <text evidence="2">The sequence shown here is derived from an EMBL/GenBank/DDBJ whole genome shotgun (WGS) entry which is preliminary data.</text>
</comment>
<evidence type="ECO:0008006" key="4">
    <source>
        <dbReference type="Google" id="ProtNLM"/>
    </source>
</evidence>
<proteinExistence type="predicted"/>
<dbReference type="EMBL" id="QYAZ01000002">
    <property type="protein sequence ID" value="KAB8122509.1"/>
    <property type="molecule type" value="Genomic_DNA"/>
</dbReference>
<gene>
    <name evidence="2" type="ORF">D3W54_15130</name>
</gene>
<organism evidence="2 3">
    <name type="scientific">Komagataeibacter medellinensis</name>
    <dbReference type="NCBI Taxonomy" id="1177712"/>
    <lineage>
        <taxon>Bacteria</taxon>
        <taxon>Pseudomonadati</taxon>
        <taxon>Pseudomonadota</taxon>
        <taxon>Alphaproteobacteria</taxon>
        <taxon>Acetobacterales</taxon>
        <taxon>Acetobacteraceae</taxon>
        <taxon>Komagataeibacter</taxon>
    </lineage>
</organism>
<keyword evidence="3" id="KW-1185">Reference proteome</keyword>
<accession>A0ABQ6VRD7</accession>
<dbReference type="Proteomes" id="UP000427842">
    <property type="component" value="Unassembled WGS sequence"/>
</dbReference>
<reference evidence="2 3" key="1">
    <citation type="submission" date="2018-09" db="EMBL/GenBank/DDBJ databases">
        <title>Genome sequence and characterization of the bcs clusters for the production of nanocellulose from the low pH resistant strain Komagataeibacter medellinensis ID13488.</title>
        <authorList>
            <person name="Hernandez-Arriaga A.M."/>
            <person name="Del Cerro C."/>
            <person name="Urbina L."/>
            <person name="Eceiza A."/>
            <person name="Retegi A."/>
            <person name="Prieto M.A."/>
        </authorList>
    </citation>
    <scope>NUCLEOTIDE SEQUENCE [LARGE SCALE GENOMIC DNA]</scope>
    <source>
        <strain evidence="2 3">ID13488</strain>
    </source>
</reference>
<sequence length="213" mass="22374">MTDITPATTGTTTGTVTTATAGMGTTATDPDTTDTGMTGTNATGAPTGGTTAMTDTNSADMTTGNDVAPVPCASVASVAQPPTAATMADTPLVDAELAQARRYMGYPALGGQDSGMQSWRFFRVYGFNEWRLRNLAPTECAQARAFVAQCQMLEGAIMAATGNLDTDRAAVWTRNRTEVTDRFTLYTRWRVQLCNFLGVPPGPGLRGVGEIII</sequence>
<evidence type="ECO:0000313" key="2">
    <source>
        <dbReference type="EMBL" id="KAB8122509.1"/>
    </source>
</evidence>
<feature type="region of interest" description="Disordered" evidence="1">
    <location>
        <begin position="1"/>
        <end position="51"/>
    </location>
</feature>
<protein>
    <recommendedName>
        <fullName evidence="4">Bacteriophage protein</fullName>
    </recommendedName>
</protein>
<dbReference type="RefSeq" id="WP_153472502.1">
    <property type="nucleotide sequence ID" value="NZ_QYAZ01000002.1"/>
</dbReference>
<evidence type="ECO:0000313" key="3">
    <source>
        <dbReference type="Proteomes" id="UP000427842"/>
    </source>
</evidence>
<name>A0ABQ6VRD7_9PROT</name>